<dbReference type="InterPro" id="IPR001828">
    <property type="entry name" value="ANF_lig-bd_rcpt"/>
</dbReference>
<feature type="compositionally biased region" description="Polar residues" evidence="7">
    <location>
        <begin position="1547"/>
        <end position="1556"/>
    </location>
</feature>
<dbReference type="EMBL" id="JXXN02001265">
    <property type="protein sequence ID" value="THD25156.1"/>
    <property type="molecule type" value="Genomic_DNA"/>
</dbReference>
<sequence length="1674" mass="188738">MCFLERLLGWIVVGYFSLPVFGQDTGSCFSSDDKVKWNRTFNFNNRSLVLKLAVTDEPAHRIVNYLFQLLAYERLGYKEIEFVKLKTESIRETINRVRCQDESCTRLPEVHLNLLLWLPIGVDVNYWVPPSAVTDHGPLGPTRQWELLANPIHSNTADSINRLHSHLPSSCAQRSLLSLDEVSALIHRDFYSNSSADLRKEQPVSYANQSSGPTQVYEWELVNDTVVTVNAFTWHRPPSLCTDAELRAALLARTGSSQSLQGPDDLFSPTGYCRTESYQAVKIAWAMLNTASPQLAQLASRMHLSNQEFNALVAEAGQAISSMSPEEQNDKSRDMVYRDIACRWLRRHATRWKGWTVGWDQKLNLTVAGMFSMYGSWILSGLKETAESAVSFVNRHPDYFLNTEYALRLDVRNLSCTPGLVLSDYFRILAEANDKRLIGSIAALCSDSIEAVVELANFRKKLIVSPTVATARFLGQQHYPYFFRTVPSLAEVNCILVRLFLSWGWKRMVVFRKVDHFFNPRLFQAKGIEIIADIEMQEDQLSYEGSKHTLKKLKQRNSRIFVVEYGVRGTYLTLCAAYHQGMHFGGGYVWFLNPWLPDRWWLSPITQQFSYCTAEQMLNITSWTFTVGHQFLIGPVLHSQMRLQSPHTEPEKRGTSASNNLDTSFHHSGNKSHTNGTTNSSQSGSRRRIRRASVNVLNTNTSSGTGGARRPSSSSRMNRNESKSSGRLPPAQDPMRFYSIYTEEAVIVLASAMVQLLKENPSAVSALDQPAVAEAFRNHVSRTHFAYRMRSVDNPSPKGEKRDDVNSSAEGHGFGDFGFQRAGDFYGISATGDPLNSQLRFNKLNERVADYWLLKQRQRHTTVPLFVWSTKTSRQLNMTDAACDFTKESPAKNEDYLIMYDAFLKRMDERQLDQVDWSVLGHPPHDGSATNEVCALYFLSDTLRMGCTGATVFVAVMVCAVFFIPVILLSLHYRRKLREAEQLTRKPFEELCAELADLDIPPDRIVLNRQIGQGAFGLVFGGEAKTNGKWEAVAVKVTNVKATYEGKTDFLSEAKLMRSLKHGNVVRLIGVSLGSKDNLYLIMELMLLGDLKTYLLSRRIFAQRSPEHEDIRPSTLTSMSIDIAQGVSYLHSKHLRHRDIACRNCLVGSDHVVKIGDFGLTREAAKNSAEGYYKFTRNCELPIRWMSPEALQFGIFSVQSDIWSYGITLYEIITFGVFPYNDMDDVEVVERVKRRECSITEFLPHTAVDTVVWHLIRQCCQHDWKSRPSSMEQVLDTLKSHPECIRPFLTDDPPKPITMMDSLQFQPSVGTCLISDTTMPGFVVTDSVAGGFRNIRSSSATAVPVPDNLSWHEDEEDNNDEREEDRVRVEFSSTRASSRPSASNLQKSSPNRTNLASYYSDSGPTETFTLPSRDPIRFRGPSVPECPVKRSLAEDRFPRFAVHTDAGRSNTEDMNRMDQNCHGDEDQDENEDHNGCDSRLPLLSLSTTSSNLDPQVSGPGTYKGLEAALGTEPCHPENYSPGIKQEKSNGVFDPSEQSHFNRKYPQGDQSFQDMSETEPNSMVMTELLPLLSSQSASDAHCHREWTTNASKPGGISTVATENRVTSGTNRSTFPNVQFHLDTPDPNSTRSRSFELLLQPMNPDISTRYQPEVGSKFVESRTPSPSSNNDVSELR</sequence>
<accession>A0A4E0RCL7</accession>
<feature type="transmembrane region" description="Helical" evidence="8">
    <location>
        <begin position="950"/>
        <end position="971"/>
    </location>
</feature>
<feature type="compositionally biased region" description="Low complexity" evidence="7">
    <location>
        <begin position="672"/>
        <end position="684"/>
    </location>
</feature>
<dbReference type="InterPro" id="IPR020635">
    <property type="entry name" value="Tyr_kinase_cat_dom"/>
</dbReference>
<feature type="compositionally biased region" description="Low complexity" evidence="7">
    <location>
        <begin position="1370"/>
        <end position="1383"/>
    </location>
</feature>
<dbReference type="InterPro" id="IPR011009">
    <property type="entry name" value="Kinase-like_dom_sf"/>
</dbReference>
<keyword evidence="6" id="KW-0067">ATP-binding</keyword>
<dbReference type="Proteomes" id="UP000230066">
    <property type="component" value="Unassembled WGS sequence"/>
</dbReference>
<dbReference type="PROSITE" id="PS50011">
    <property type="entry name" value="PROTEIN_KINASE_DOM"/>
    <property type="match status" value="1"/>
</dbReference>
<dbReference type="PRINTS" id="PR00109">
    <property type="entry name" value="TYRKINASE"/>
</dbReference>
<gene>
    <name evidence="11" type="ORF">D915_003706</name>
</gene>
<dbReference type="InterPro" id="IPR017441">
    <property type="entry name" value="Protein_kinase_ATP_BS"/>
</dbReference>
<evidence type="ECO:0000256" key="3">
    <source>
        <dbReference type="ARBA" id="ARBA00022989"/>
    </source>
</evidence>
<dbReference type="GO" id="GO:0005524">
    <property type="term" value="F:ATP binding"/>
    <property type="evidence" value="ECO:0007669"/>
    <property type="project" value="UniProtKB-UniRule"/>
</dbReference>
<dbReference type="Pfam" id="PF07714">
    <property type="entry name" value="PK_Tyr_Ser-Thr"/>
    <property type="match status" value="1"/>
</dbReference>
<evidence type="ECO:0000256" key="5">
    <source>
        <dbReference type="ARBA" id="ARBA00051243"/>
    </source>
</evidence>
<dbReference type="PANTHER" id="PTHR24416">
    <property type="entry name" value="TYROSINE-PROTEIN KINASE RECEPTOR"/>
    <property type="match status" value="1"/>
</dbReference>
<dbReference type="GO" id="GO:0005886">
    <property type="term" value="C:plasma membrane"/>
    <property type="evidence" value="ECO:0007669"/>
    <property type="project" value="TreeGrafter"/>
</dbReference>
<feature type="chain" id="PRO_5020034410" evidence="9">
    <location>
        <begin position="23"/>
        <end position="1674"/>
    </location>
</feature>
<dbReference type="SUPFAM" id="SSF56112">
    <property type="entry name" value="Protein kinase-like (PK-like)"/>
    <property type="match status" value="1"/>
</dbReference>
<dbReference type="InterPro" id="IPR028082">
    <property type="entry name" value="Peripla_BP_I"/>
</dbReference>
<keyword evidence="2 8" id="KW-0812">Transmembrane</keyword>
<dbReference type="Pfam" id="PF01094">
    <property type="entry name" value="ANF_receptor"/>
    <property type="match status" value="1"/>
</dbReference>
<evidence type="ECO:0000256" key="8">
    <source>
        <dbReference type="SAM" id="Phobius"/>
    </source>
</evidence>
<comment type="catalytic activity">
    <reaction evidence="5">
        <text>L-tyrosyl-[protein] + ATP = O-phospho-L-tyrosyl-[protein] + ADP + H(+)</text>
        <dbReference type="Rhea" id="RHEA:10596"/>
        <dbReference type="Rhea" id="RHEA-COMP:10136"/>
        <dbReference type="Rhea" id="RHEA-COMP:20101"/>
        <dbReference type="ChEBI" id="CHEBI:15378"/>
        <dbReference type="ChEBI" id="CHEBI:30616"/>
        <dbReference type="ChEBI" id="CHEBI:46858"/>
        <dbReference type="ChEBI" id="CHEBI:61978"/>
        <dbReference type="ChEBI" id="CHEBI:456216"/>
        <dbReference type="EC" id="2.7.10.1"/>
    </reaction>
</comment>
<evidence type="ECO:0000256" key="9">
    <source>
        <dbReference type="SAM" id="SignalP"/>
    </source>
</evidence>
<evidence type="ECO:0000256" key="4">
    <source>
        <dbReference type="ARBA" id="ARBA00023136"/>
    </source>
</evidence>
<feature type="signal peptide" evidence="9">
    <location>
        <begin position="1"/>
        <end position="22"/>
    </location>
</feature>
<evidence type="ECO:0000256" key="6">
    <source>
        <dbReference type="PROSITE-ProRule" id="PRU10141"/>
    </source>
</evidence>
<evidence type="ECO:0000313" key="12">
    <source>
        <dbReference type="Proteomes" id="UP000230066"/>
    </source>
</evidence>
<reference evidence="11" key="1">
    <citation type="submission" date="2019-03" db="EMBL/GenBank/DDBJ databases">
        <title>Improved annotation for the trematode Fasciola hepatica.</title>
        <authorList>
            <person name="Choi Y.-J."/>
            <person name="Martin J."/>
            <person name="Mitreva M."/>
        </authorList>
    </citation>
    <scope>NUCLEOTIDE SEQUENCE [LARGE SCALE GENOMIC DNA]</scope>
</reference>
<feature type="region of interest" description="Disordered" evidence="7">
    <location>
        <begin position="642"/>
        <end position="733"/>
    </location>
</feature>
<evidence type="ECO:0000313" key="11">
    <source>
        <dbReference type="EMBL" id="THD25156.1"/>
    </source>
</evidence>
<dbReference type="GO" id="GO:0007169">
    <property type="term" value="P:cell surface receptor protein tyrosine kinase signaling pathway"/>
    <property type="evidence" value="ECO:0007669"/>
    <property type="project" value="TreeGrafter"/>
</dbReference>
<keyword evidence="12" id="KW-1185">Reference proteome</keyword>
<feature type="region of interest" description="Disordered" evidence="7">
    <location>
        <begin position="1345"/>
        <end position="1422"/>
    </location>
</feature>
<keyword evidence="4 8" id="KW-0472">Membrane</keyword>
<evidence type="ECO:0000256" key="2">
    <source>
        <dbReference type="ARBA" id="ARBA00022692"/>
    </source>
</evidence>
<dbReference type="SUPFAM" id="SSF53822">
    <property type="entry name" value="Periplasmic binding protein-like I"/>
    <property type="match status" value="1"/>
</dbReference>
<dbReference type="Gene3D" id="3.30.200.20">
    <property type="entry name" value="Phosphorylase Kinase, domain 1"/>
    <property type="match status" value="1"/>
</dbReference>
<feature type="compositionally biased region" description="Basic and acidic residues" evidence="7">
    <location>
        <begin position="1450"/>
        <end position="1464"/>
    </location>
</feature>
<feature type="compositionally biased region" description="Polar residues" evidence="7">
    <location>
        <begin position="1605"/>
        <end position="1615"/>
    </location>
</feature>
<feature type="region of interest" description="Disordered" evidence="7">
    <location>
        <begin position="1605"/>
        <end position="1674"/>
    </location>
</feature>
<feature type="region of interest" description="Disordered" evidence="7">
    <location>
        <begin position="1445"/>
        <end position="1481"/>
    </location>
</feature>
<dbReference type="InterPro" id="IPR050122">
    <property type="entry name" value="RTK"/>
</dbReference>
<dbReference type="PROSITE" id="PS00109">
    <property type="entry name" value="PROTEIN_KINASE_TYR"/>
    <property type="match status" value="1"/>
</dbReference>
<protein>
    <submittedName>
        <fullName evidence="11">Guanylate cyclase</fullName>
    </submittedName>
</protein>
<feature type="compositionally biased region" description="Polar residues" evidence="7">
    <location>
        <begin position="655"/>
        <end position="667"/>
    </location>
</feature>
<feature type="region of interest" description="Disordered" evidence="7">
    <location>
        <begin position="1505"/>
        <end position="1556"/>
    </location>
</feature>
<dbReference type="PROSITE" id="PS00107">
    <property type="entry name" value="PROTEIN_KINASE_ATP"/>
    <property type="match status" value="1"/>
</dbReference>
<dbReference type="InterPro" id="IPR000719">
    <property type="entry name" value="Prot_kinase_dom"/>
</dbReference>
<feature type="domain" description="Protein kinase" evidence="10">
    <location>
        <begin position="1005"/>
        <end position="1289"/>
    </location>
</feature>
<comment type="caution">
    <text evidence="11">The sequence shown here is derived from an EMBL/GenBank/DDBJ whole genome shotgun (WGS) entry which is preliminary data.</text>
</comment>
<dbReference type="Gene3D" id="1.10.510.10">
    <property type="entry name" value="Transferase(Phosphotransferase) domain 1"/>
    <property type="match status" value="1"/>
</dbReference>
<dbReference type="PANTHER" id="PTHR24416:SF489">
    <property type="entry name" value="PROTEIN KINASE DOMAIN-CONTAINING PROTEIN"/>
    <property type="match status" value="1"/>
</dbReference>
<keyword evidence="6" id="KW-0547">Nucleotide-binding</keyword>
<feature type="compositionally biased region" description="Polar residues" evidence="7">
    <location>
        <begin position="1384"/>
        <end position="1410"/>
    </location>
</feature>
<dbReference type="Gene3D" id="3.40.50.2300">
    <property type="match status" value="2"/>
</dbReference>
<feature type="compositionally biased region" description="Polar residues" evidence="7">
    <location>
        <begin position="1660"/>
        <end position="1674"/>
    </location>
</feature>
<comment type="subcellular location">
    <subcellularLocation>
        <location evidence="1">Membrane</location>
        <topology evidence="1">Single-pass membrane protein</topology>
    </subcellularLocation>
</comment>
<proteinExistence type="predicted"/>
<name>A0A4E0RCL7_FASHE</name>
<feature type="binding site" evidence="6">
    <location>
        <position position="1036"/>
    </location>
    <ligand>
        <name>ATP</name>
        <dbReference type="ChEBI" id="CHEBI:30616"/>
    </ligand>
</feature>
<dbReference type="InterPro" id="IPR008266">
    <property type="entry name" value="Tyr_kinase_AS"/>
</dbReference>
<evidence type="ECO:0000256" key="7">
    <source>
        <dbReference type="SAM" id="MobiDB-lite"/>
    </source>
</evidence>
<keyword evidence="3 8" id="KW-1133">Transmembrane helix</keyword>
<dbReference type="CDD" id="cd00192">
    <property type="entry name" value="PTKc"/>
    <property type="match status" value="1"/>
</dbReference>
<organism evidence="11 12">
    <name type="scientific">Fasciola hepatica</name>
    <name type="common">Liver fluke</name>
    <dbReference type="NCBI Taxonomy" id="6192"/>
    <lineage>
        <taxon>Eukaryota</taxon>
        <taxon>Metazoa</taxon>
        <taxon>Spiralia</taxon>
        <taxon>Lophotrochozoa</taxon>
        <taxon>Platyhelminthes</taxon>
        <taxon>Trematoda</taxon>
        <taxon>Digenea</taxon>
        <taxon>Plagiorchiida</taxon>
        <taxon>Echinostomata</taxon>
        <taxon>Echinostomatoidea</taxon>
        <taxon>Fasciolidae</taxon>
        <taxon>Fasciola</taxon>
    </lineage>
</organism>
<evidence type="ECO:0000256" key="1">
    <source>
        <dbReference type="ARBA" id="ARBA00004167"/>
    </source>
</evidence>
<dbReference type="SMART" id="SM00219">
    <property type="entry name" value="TyrKc"/>
    <property type="match status" value="1"/>
</dbReference>
<dbReference type="GO" id="GO:0004714">
    <property type="term" value="F:transmembrane receptor protein tyrosine kinase activity"/>
    <property type="evidence" value="ECO:0007669"/>
    <property type="project" value="UniProtKB-EC"/>
</dbReference>
<dbReference type="GO" id="GO:0043235">
    <property type="term" value="C:receptor complex"/>
    <property type="evidence" value="ECO:0007669"/>
    <property type="project" value="TreeGrafter"/>
</dbReference>
<evidence type="ECO:0000259" key="10">
    <source>
        <dbReference type="PROSITE" id="PS50011"/>
    </source>
</evidence>
<dbReference type="InterPro" id="IPR001245">
    <property type="entry name" value="Ser-Thr/Tyr_kinase_cat_dom"/>
</dbReference>
<keyword evidence="9" id="KW-0732">Signal</keyword>
<feature type="compositionally biased region" description="Acidic residues" evidence="7">
    <location>
        <begin position="1353"/>
        <end position="1363"/>
    </location>
</feature>